<accession>A0A914P4Q2</accession>
<proteinExistence type="predicted"/>
<reference evidence="2" key="1">
    <citation type="submission" date="2022-11" db="UniProtKB">
        <authorList>
            <consortium name="WormBaseParasite"/>
        </authorList>
    </citation>
    <scope>IDENTIFICATION</scope>
</reference>
<protein>
    <submittedName>
        <fullName evidence="2">LRR containing protein</fullName>
    </submittedName>
</protein>
<evidence type="ECO:0000313" key="1">
    <source>
        <dbReference type="Proteomes" id="UP000887578"/>
    </source>
</evidence>
<evidence type="ECO:0000313" key="2">
    <source>
        <dbReference type="WBParaSite" id="PDA_v2.g12859.t1"/>
    </source>
</evidence>
<dbReference type="WBParaSite" id="PDA_v2.g12859.t1">
    <property type="protein sequence ID" value="PDA_v2.g12859.t1"/>
    <property type="gene ID" value="PDA_v2.g12859"/>
</dbReference>
<name>A0A914P4Q2_9BILA</name>
<dbReference type="AlphaFoldDB" id="A0A914P4Q2"/>
<dbReference type="Proteomes" id="UP000887578">
    <property type="component" value="Unplaced"/>
</dbReference>
<keyword evidence="1" id="KW-1185">Reference proteome</keyword>
<organism evidence="1 2">
    <name type="scientific">Panagrolaimus davidi</name>
    <dbReference type="NCBI Taxonomy" id="227884"/>
    <lineage>
        <taxon>Eukaryota</taxon>
        <taxon>Metazoa</taxon>
        <taxon>Ecdysozoa</taxon>
        <taxon>Nematoda</taxon>
        <taxon>Chromadorea</taxon>
        <taxon>Rhabditida</taxon>
        <taxon>Tylenchina</taxon>
        <taxon>Panagrolaimomorpha</taxon>
        <taxon>Panagrolaimoidea</taxon>
        <taxon>Panagrolaimidae</taxon>
        <taxon>Panagrolaimus</taxon>
    </lineage>
</organism>
<sequence>MPKLCVDILRETFYEIVKRYGFKWLDNFMMSGRQPYEFPTIDYKPGRLGTEIPANMLLFKPISMAFAFNMATLDLRNFSPALIPMLKAIHERMQKVCIRYTKNRLKILFETSVDLSDTEKGITLRLCSNNNFSIVLKSCAVLCRKLTIKHAKVDTIFEEMSIYTSDLHNVRVLTIEGNLIKKLKCLKDVVRFVTFISTTFPNLETFDATISAEFCENNVWKWNDISSICSNIPSDIKGCIIYKNSNSSISTIDEKKHPDIEIEGDECCKKFAVTDDFSLKFVTKLNPIIQTRYKRYRL</sequence>